<dbReference type="Proteomes" id="UP000829116">
    <property type="component" value="Chromosome"/>
</dbReference>
<protein>
    <submittedName>
        <fullName evidence="1">Uncharacterized protein</fullName>
    </submittedName>
</protein>
<organism evidence="1 2">
    <name type="scientific">Moellerella wisconsensis</name>
    <dbReference type="NCBI Taxonomy" id="158849"/>
    <lineage>
        <taxon>Bacteria</taxon>
        <taxon>Pseudomonadati</taxon>
        <taxon>Pseudomonadota</taxon>
        <taxon>Gammaproteobacteria</taxon>
        <taxon>Enterobacterales</taxon>
        <taxon>Morganellaceae</taxon>
        <taxon>Moellerella</taxon>
    </lineage>
</organism>
<evidence type="ECO:0000313" key="1">
    <source>
        <dbReference type="EMBL" id="UNH30113.1"/>
    </source>
</evidence>
<dbReference type="RefSeq" id="WP_241541949.1">
    <property type="nucleotide sequence ID" value="NZ_CAWQWN010000001.1"/>
</dbReference>
<dbReference type="EMBL" id="CP093245">
    <property type="protein sequence ID" value="UNH30113.1"/>
    <property type="molecule type" value="Genomic_DNA"/>
</dbReference>
<reference evidence="1" key="1">
    <citation type="submission" date="2022-03" db="EMBL/GenBank/DDBJ databases">
        <title>ESBL-producing Moellerella wisconsensis and Escherichia marmotae isolated from wild game meat.</title>
        <authorList>
            <person name="Biggel M."/>
        </authorList>
    </citation>
    <scope>NUCLEOTIDE SEQUENCE</scope>
    <source>
        <strain evidence="1">W51</strain>
    </source>
</reference>
<gene>
    <name evidence="1" type="ORF">MNY72_12275</name>
</gene>
<proteinExistence type="predicted"/>
<sequence>MKVEQIKVTKLEITDVEKHDPIRVYLEDDNQGRGRLTITEWGEAWTCYWSSMSGSLVDFIIRNNNGYLISNLSTKPLGAKSIAYKRFDSRLDTIREALIKYCS</sequence>
<evidence type="ECO:0000313" key="2">
    <source>
        <dbReference type="Proteomes" id="UP000829116"/>
    </source>
</evidence>
<dbReference type="InterPro" id="IPR058701">
    <property type="entry name" value="PhiTE_072-like"/>
</dbReference>
<accession>A0A9Q8PZH3</accession>
<dbReference type="Pfam" id="PF26211">
    <property type="entry name" value="Phage_phiTE_072"/>
    <property type="match status" value="1"/>
</dbReference>
<name>A0A9Q8PZH3_9GAMM</name>
<dbReference type="AlphaFoldDB" id="A0A9Q8PZH3"/>